<name>A0A501VXZ6_9BACT</name>
<dbReference type="OrthoDB" id="982433at2"/>
<protein>
    <recommendedName>
        <fullName evidence="5">Deoxyribose-phosphate aldolase</fullName>
    </recommendedName>
</protein>
<keyword evidence="4" id="KW-1185">Reference proteome</keyword>
<organism evidence="3 4">
    <name type="scientific">Pontibacter mangrovi</name>
    <dbReference type="NCBI Taxonomy" id="2589816"/>
    <lineage>
        <taxon>Bacteria</taxon>
        <taxon>Pseudomonadati</taxon>
        <taxon>Bacteroidota</taxon>
        <taxon>Cytophagia</taxon>
        <taxon>Cytophagales</taxon>
        <taxon>Hymenobacteraceae</taxon>
        <taxon>Pontibacter</taxon>
    </lineage>
</organism>
<keyword evidence="1" id="KW-0175">Coiled coil</keyword>
<sequence length="256" mass="29341">MKNHTYTFAWLLGLLLLVTACTESKTPDSEAQEIVDAALAAHGADNLDRSVVSFRFREMQYRALRDNGAFVYSRTFTDSTGRRVHDVLSNSGFKRTLNDAEEQLAEEEQQKYSASVNGVIYFALLPYFLNDAAVQKTYLGEATVKGEPYHKVKVTFAQEGGGDDFKDEYVYWFHKDRHTMDYLAYNFEENGGGSRFREAINPRTVGNFRFQDYNNYKISDKDFPIDNYDRAFEAGKLEKVSEINLEEVQVGTLEEE</sequence>
<comment type="caution">
    <text evidence="3">The sequence shown here is derived from an EMBL/GenBank/DDBJ whole genome shotgun (WGS) entry which is preliminary data.</text>
</comment>
<gene>
    <name evidence="3" type="ORF">FJM65_17470</name>
</gene>
<dbReference type="PROSITE" id="PS51257">
    <property type="entry name" value="PROKAR_LIPOPROTEIN"/>
    <property type="match status" value="1"/>
</dbReference>
<dbReference type="EMBL" id="VFRQ01000011">
    <property type="protein sequence ID" value="TPE42603.1"/>
    <property type="molecule type" value="Genomic_DNA"/>
</dbReference>
<evidence type="ECO:0008006" key="5">
    <source>
        <dbReference type="Google" id="ProtNLM"/>
    </source>
</evidence>
<keyword evidence="2" id="KW-0732">Signal</keyword>
<dbReference type="InterPro" id="IPR045444">
    <property type="entry name" value="DUF6503"/>
</dbReference>
<dbReference type="Proteomes" id="UP000316727">
    <property type="component" value="Unassembled WGS sequence"/>
</dbReference>
<feature type="signal peptide" evidence="2">
    <location>
        <begin position="1"/>
        <end position="20"/>
    </location>
</feature>
<dbReference type="AlphaFoldDB" id="A0A501VXZ6"/>
<proteinExistence type="predicted"/>
<feature type="coiled-coil region" evidence="1">
    <location>
        <begin position="90"/>
        <end position="117"/>
    </location>
</feature>
<dbReference type="RefSeq" id="WP_140623062.1">
    <property type="nucleotide sequence ID" value="NZ_VFRQ01000011.1"/>
</dbReference>
<feature type="chain" id="PRO_5021457285" description="Deoxyribose-phosphate aldolase" evidence="2">
    <location>
        <begin position="21"/>
        <end position="256"/>
    </location>
</feature>
<evidence type="ECO:0000256" key="2">
    <source>
        <dbReference type="SAM" id="SignalP"/>
    </source>
</evidence>
<evidence type="ECO:0000256" key="1">
    <source>
        <dbReference type="SAM" id="Coils"/>
    </source>
</evidence>
<reference evidence="3 4" key="1">
    <citation type="submission" date="2019-06" db="EMBL/GenBank/DDBJ databases">
        <title>A novel bacterium of genus Pontibacter, isolated from marine sediment.</title>
        <authorList>
            <person name="Huang H."/>
            <person name="Mo K."/>
            <person name="Hu Y."/>
        </authorList>
    </citation>
    <scope>NUCLEOTIDE SEQUENCE [LARGE SCALE GENOMIC DNA]</scope>
    <source>
        <strain evidence="3 4">HB172049</strain>
    </source>
</reference>
<accession>A0A501VXZ6</accession>
<evidence type="ECO:0000313" key="3">
    <source>
        <dbReference type="EMBL" id="TPE42603.1"/>
    </source>
</evidence>
<dbReference type="Pfam" id="PF20113">
    <property type="entry name" value="DUF6503"/>
    <property type="match status" value="1"/>
</dbReference>
<evidence type="ECO:0000313" key="4">
    <source>
        <dbReference type="Proteomes" id="UP000316727"/>
    </source>
</evidence>